<sequence length="114" mass="13286">MRPQITAARYADRLERELRMLVVSFSEYSALVTPDRRQIVSQCRRHGSHLWMTFRRNKLDVRTVTQAVIPAAWHNPPPTINSINYNHKFCTTAISRPDAFFSVLVGRPLKCLYK</sequence>
<evidence type="ECO:0000313" key="2">
    <source>
        <dbReference type="Proteomes" id="UP000298663"/>
    </source>
</evidence>
<accession>A0A4U8UL44</accession>
<organism evidence="1 2">
    <name type="scientific">Steinernema carpocapsae</name>
    <name type="common">Entomopathogenic nematode</name>
    <dbReference type="NCBI Taxonomy" id="34508"/>
    <lineage>
        <taxon>Eukaryota</taxon>
        <taxon>Metazoa</taxon>
        <taxon>Ecdysozoa</taxon>
        <taxon>Nematoda</taxon>
        <taxon>Chromadorea</taxon>
        <taxon>Rhabditida</taxon>
        <taxon>Tylenchina</taxon>
        <taxon>Panagrolaimomorpha</taxon>
        <taxon>Strongyloidoidea</taxon>
        <taxon>Steinernematidae</taxon>
        <taxon>Steinernema</taxon>
    </lineage>
</organism>
<name>A0A4U8UL44_STECR</name>
<dbReference type="Proteomes" id="UP000298663">
    <property type="component" value="Unassembled WGS sequence"/>
</dbReference>
<gene>
    <name evidence="1" type="ORF">L596_001315</name>
</gene>
<dbReference type="AlphaFoldDB" id="A0A4U8UL44"/>
<proteinExistence type="predicted"/>
<dbReference type="EMBL" id="AZBU02000001">
    <property type="protein sequence ID" value="TMS33592.1"/>
    <property type="molecule type" value="Genomic_DNA"/>
</dbReference>
<reference evidence="1 2" key="2">
    <citation type="journal article" date="2019" name="G3 (Bethesda)">
        <title>Hybrid Assembly of the Genome of the Entomopathogenic Nematode Steinernema carpocapsae Identifies the X-Chromosome.</title>
        <authorList>
            <person name="Serra L."/>
            <person name="Macchietto M."/>
            <person name="Macias-Munoz A."/>
            <person name="McGill C.J."/>
            <person name="Rodriguez I.M."/>
            <person name="Rodriguez B."/>
            <person name="Murad R."/>
            <person name="Mortazavi A."/>
        </authorList>
    </citation>
    <scope>NUCLEOTIDE SEQUENCE [LARGE SCALE GENOMIC DNA]</scope>
    <source>
        <strain evidence="1 2">ALL</strain>
    </source>
</reference>
<protein>
    <submittedName>
        <fullName evidence="1">Uncharacterized protein</fullName>
    </submittedName>
</protein>
<keyword evidence="2" id="KW-1185">Reference proteome</keyword>
<reference evidence="1 2" key="1">
    <citation type="journal article" date="2015" name="Genome Biol.">
        <title>Comparative genomics of Steinernema reveals deeply conserved gene regulatory networks.</title>
        <authorList>
            <person name="Dillman A.R."/>
            <person name="Macchietto M."/>
            <person name="Porter C.F."/>
            <person name="Rogers A."/>
            <person name="Williams B."/>
            <person name="Antoshechkin I."/>
            <person name="Lee M.M."/>
            <person name="Goodwin Z."/>
            <person name="Lu X."/>
            <person name="Lewis E.E."/>
            <person name="Goodrich-Blair H."/>
            <person name="Stock S.P."/>
            <person name="Adams B.J."/>
            <person name="Sternberg P.W."/>
            <person name="Mortazavi A."/>
        </authorList>
    </citation>
    <scope>NUCLEOTIDE SEQUENCE [LARGE SCALE GENOMIC DNA]</scope>
    <source>
        <strain evidence="1 2">ALL</strain>
    </source>
</reference>
<evidence type="ECO:0000313" key="1">
    <source>
        <dbReference type="EMBL" id="TMS33592.1"/>
    </source>
</evidence>
<comment type="caution">
    <text evidence="1">The sequence shown here is derived from an EMBL/GenBank/DDBJ whole genome shotgun (WGS) entry which is preliminary data.</text>
</comment>